<reference evidence="2 3" key="1">
    <citation type="journal article" date="2020" name="Nature">
        <title>Six reference-quality genomes reveal evolution of bat adaptations.</title>
        <authorList>
            <person name="Jebb D."/>
            <person name="Huang Z."/>
            <person name="Pippel M."/>
            <person name="Hughes G.M."/>
            <person name="Lavrichenko K."/>
            <person name="Devanna P."/>
            <person name="Winkler S."/>
            <person name="Jermiin L.S."/>
            <person name="Skirmuntt E.C."/>
            <person name="Katzourakis A."/>
            <person name="Burkitt-Gray L."/>
            <person name="Ray D.A."/>
            <person name="Sullivan K.A.M."/>
            <person name="Roscito J.G."/>
            <person name="Kirilenko B.M."/>
            <person name="Davalos L.M."/>
            <person name="Corthals A.P."/>
            <person name="Power M.L."/>
            <person name="Jones G."/>
            <person name="Ransome R.D."/>
            <person name="Dechmann D.K.N."/>
            <person name="Locatelli A.G."/>
            <person name="Puechmaille S.J."/>
            <person name="Fedrigo O."/>
            <person name="Jarvis E.D."/>
            <person name="Hiller M."/>
            <person name="Vernes S.C."/>
            <person name="Myers E.W."/>
            <person name="Teeling E.C."/>
        </authorList>
    </citation>
    <scope>NUCLEOTIDE SEQUENCE [LARGE SCALE GENOMIC DNA]</scope>
    <source>
        <strain evidence="2">MRouAeg1</strain>
        <tissue evidence="2">Muscle</tissue>
    </source>
</reference>
<dbReference type="EMBL" id="JACASE010000016">
    <property type="protein sequence ID" value="KAF6400576.1"/>
    <property type="molecule type" value="Genomic_DNA"/>
</dbReference>
<feature type="signal peptide" evidence="1">
    <location>
        <begin position="1"/>
        <end position="21"/>
    </location>
</feature>
<evidence type="ECO:0000313" key="3">
    <source>
        <dbReference type="Proteomes" id="UP000593571"/>
    </source>
</evidence>
<sequence>MLVSMLVMVAATLRLCPLARAQPLCRNHIVRTGKVFPMRQQMQGDHERLSSMTTRLIRHPCQENIALYLGELKKVLWAKTCPQSPVFDKCVSNG</sequence>
<dbReference type="AlphaFoldDB" id="A0A7J8BQ55"/>
<proteinExistence type="predicted"/>
<keyword evidence="1" id="KW-0732">Signal</keyword>
<accession>A0A7J8BQ55</accession>
<keyword evidence="3" id="KW-1185">Reference proteome</keyword>
<protein>
    <submittedName>
        <fullName evidence="2">Cation channel sperm associated auxiliary subunit delta</fullName>
    </submittedName>
</protein>
<feature type="chain" id="PRO_5029865978" evidence="1">
    <location>
        <begin position="22"/>
        <end position="94"/>
    </location>
</feature>
<evidence type="ECO:0000256" key="1">
    <source>
        <dbReference type="SAM" id="SignalP"/>
    </source>
</evidence>
<organism evidence="2 3">
    <name type="scientific">Rousettus aegyptiacus</name>
    <name type="common">Egyptian fruit bat</name>
    <name type="synonym">Pteropus aegyptiacus</name>
    <dbReference type="NCBI Taxonomy" id="9407"/>
    <lineage>
        <taxon>Eukaryota</taxon>
        <taxon>Metazoa</taxon>
        <taxon>Chordata</taxon>
        <taxon>Craniata</taxon>
        <taxon>Vertebrata</taxon>
        <taxon>Euteleostomi</taxon>
        <taxon>Mammalia</taxon>
        <taxon>Eutheria</taxon>
        <taxon>Laurasiatheria</taxon>
        <taxon>Chiroptera</taxon>
        <taxon>Yinpterochiroptera</taxon>
        <taxon>Pteropodoidea</taxon>
        <taxon>Pteropodidae</taxon>
        <taxon>Rousettinae</taxon>
        <taxon>Rousettus</taxon>
    </lineage>
</organism>
<dbReference type="Proteomes" id="UP000593571">
    <property type="component" value="Unassembled WGS sequence"/>
</dbReference>
<gene>
    <name evidence="2" type="ORF">HJG63_002142</name>
</gene>
<comment type="caution">
    <text evidence="2">The sequence shown here is derived from an EMBL/GenBank/DDBJ whole genome shotgun (WGS) entry which is preliminary data.</text>
</comment>
<evidence type="ECO:0000313" key="2">
    <source>
        <dbReference type="EMBL" id="KAF6400576.1"/>
    </source>
</evidence>
<name>A0A7J8BQ55_ROUAE</name>